<dbReference type="InterPro" id="IPR027417">
    <property type="entry name" value="P-loop_NTPase"/>
</dbReference>
<evidence type="ECO:0000256" key="10">
    <source>
        <dbReference type="SAM" id="MobiDB-lite"/>
    </source>
</evidence>
<dbReference type="FunFam" id="2.40.30.10:FF:000007">
    <property type="entry name" value="Translation initiation factor IF-2"/>
    <property type="match status" value="1"/>
</dbReference>
<feature type="compositionally biased region" description="Low complexity" evidence="10">
    <location>
        <begin position="125"/>
        <end position="152"/>
    </location>
</feature>
<dbReference type="Gene3D" id="3.40.50.300">
    <property type="entry name" value="P-loop containing nucleotide triphosphate hydrolases"/>
    <property type="match status" value="1"/>
</dbReference>
<evidence type="ECO:0000256" key="6">
    <source>
        <dbReference type="ARBA" id="ARBA00022917"/>
    </source>
</evidence>
<feature type="domain" description="Tr-type G" evidence="11">
    <location>
        <begin position="391"/>
        <end position="560"/>
    </location>
</feature>
<dbReference type="Pfam" id="PF22042">
    <property type="entry name" value="EF-G_D2"/>
    <property type="match status" value="1"/>
</dbReference>
<dbReference type="InterPro" id="IPR005225">
    <property type="entry name" value="Small_GTP-bd"/>
</dbReference>
<feature type="region of interest" description="Disordered" evidence="10">
    <location>
        <begin position="114"/>
        <end position="299"/>
    </location>
</feature>
<dbReference type="Pfam" id="PF11987">
    <property type="entry name" value="IF-2"/>
    <property type="match status" value="1"/>
</dbReference>
<evidence type="ECO:0000259" key="11">
    <source>
        <dbReference type="PROSITE" id="PS51722"/>
    </source>
</evidence>
<dbReference type="Proteomes" id="UP000235005">
    <property type="component" value="Unassembled WGS sequence"/>
</dbReference>
<evidence type="ECO:0000256" key="1">
    <source>
        <dbReference type="ARBA" id="ARBA00007733"/>
    </source>
</evidence>
<dbReference type="AlphaFoldDB" id="A0A2N5X0C2"/>
<dbReference type="InterPro" id="IPR009000">
    <property type="entry name" value="Transl_B-barrel_sf"/>
</dbReference>
<organism evidence="12 13">
    <name type="scientific">Pseudohalioglobus lutimaris</name>
    <dbReference type="NCBI Taxonomy" id="1737061"/>
    <lineage>
        <taxon>Bacteria</taxon>
        <taxon>Pseudomonadati</taxon>
        <taxon>Pseudomonadota</taxon>
        <taxon>Gammaproteobacteria</taxon>
        <taxon>Cellvibrionales</taxon>
        <taxon>Halieaceae</taxon>
        <taxon>Pseudohalioglobus</taxon>
    </lineage>
</organism>
<comment type="similarity">
    <text evidence="1 8 9">Belongs to the TRAFAC class translation factor GTPase superfamily. Classic translation factor GTPase family. IF-2 subfamily.</text>
</comment>
<dbReference type="Pfam" id="PF00009">
    <property type="entry name" value="GTP_EFTU"/>
    <property type="match status" value="1"/>
</dbReference>
<dbReference type="Pfam" id="PF08364">
    <property type="entry name" value="IF2_assoc"/>
    <property type="match status" value="1"/>
</dbReference>
<dbReference type="InterPro" id="IPR015760">
    <property type="entry name" value="TIF_IF2"/>
</dbReference>
<dbReference type="Gene3D" id="2.40.30.10">
    <property type="entry name" value="Translation factors"/>
    <property type="match status" value="2"/>
</dbReference>
<keyword evidence="7 8" id="KW-0342">GTP-binding</keyword>
<feature type="compositionally biased region" description="Low complexity" evidence="10">
    <location>
        <begin position="208"/>
        <end position="217"/>
    </location>
</feature>
<comment type="subcellular location">
    <subcellularLocation>
        <location evidence="8">Cytoplasm</location>
    </subcellularLocation>
</comment>
<evidence type="ECO:0000256" key="3">
    <source>
        <dbReference type="ARBA" id="ARBA00022490"/>
    </source>
</evidence>
<dbReference type="SUPFAM" id="SSF52156">
    <property type="entry name" value="Initiation factor IF2/eIF5b, domain 3"/>
    <property type="match status" value="1"/>
</dbReference>
<dbReference type="OrthoDB" id="9811804at2"/>
<evidence type="ECO:0000256" key="5">
    <source>
        <dbReference type="ARBA" id="ARBA00022741"/>
    </source>
</evidence>
<gene>
    <name evidence="8" type="primary">infB</name>
    <name evidence="12" type="ORF">C0039_14810</name>
</gene>
<dbReference type="NCBIfam" id="TIGR00231">
    <property type="entry name" value="small_GTP"/>
    <property type="match status" value="1"/>
</dbReference>
<sequence length="891" mass="95846">MAQVTVQQLAEVVGASVERLLTQMKEAGLPHGAAEEAVSDEDKQTLLTYLKRSHGESTDAPKRITLKRKTLSTLKTAGSQGRKTVNVEVRKKRTYVKRDTEELADEEQVIEAAAAEKASREAEEAAAAAAAEEAAAAEAAAKAAEEAAAQAEPEPEPETEEDLANMDPEVLRQRAAARRKVREAEEAAARKAAVEARKLEEERKKAEAAAATAAKTEASGDTIKRPKRLHDAPVAPTAADQRKKSKGRLDRNSPAGRGKQRGHNLSLSDLDRAESGMARRRNRKKLKATHEEHGRHGFEMPTEKKSAEVAVGDMISVGELAQQMSVKAGEVIKELMKLGVMATINQMIDQDTATLVVEEMGHKVKAVSADALEESLEEALAQHSDEGTQESRAPVVTVMGHVDHGKTSLLDYIRKSHVASGEAGGITQHIGAYHVDTDHGMISFLDTPGHAAFTAMRARGAKSTDIVILVVAADDGVMPQTEEAVQHARAAGVPLIVAINKMDKEGADPDRVKNELSAKDVIPEDWGGDTQFIPVSAHTGDGVDALLEAVLLQSELLELKAARDVPAQGIVIESRLDKGRGPVASLLVQSGTLRKGDIVLAGLQSGRVRAMLDENGQPVDTAGPSIPVEILGLDGTPDAGDLFAAVESEKRAREIADFRQEKSRDTKLARQQAAKLDNMFESMTAGEKKTLNVVVKADVRGSLEAIQSALLDLGNEEVQVNIVSGGVGGIAETDVTLAITSSAVIFGFNVRADNAARRLIENEGVDLRYYNVIYDLIDDVKSALSGMLAPELREEIVGIAEVRDVFRSPKFGQIAGCMVTEGTVYRSKPIRVLRDNVVIYEGELESLRRFKDDATEVRSGTECGIGVKNYTDVKVGDLIEVFEVKEIARSL</sequence>
<evidence type="ECO:0000256" key="9">
    <source>
        <dbReference type="RuleBase" id="RU000644"/>
    </source>
</evidence>
<dbReference type="Gene3D" id="3.30.56.50">
    <property type="entry name" value="Putative DNA-binding domain, N-terminal subdomain of bacterial translation initiation factor IF2"/>
    <property type="match status" value="1"/>
</dbReference>
<dbReference type="PROSITE" id="PS51722">
    <property type="entry name" value="G_TR_2"/>
    <property type="match status" value="1"/>
</dbReference>
<keyword evidence="5 8" id="KW-0547">Nucleotide-binding</keyword>
<dbReference type="GO" id="GO:0005829">
    <property type="term" value="C:cytosol"/>
    <property type="evidence" value="ECO:0007669"/>
    <property type="project" value="TreeGrafter"/>
</dbReference>
<keyword evidence="3 8" id="KW-0963">Cytoplasm</keyword>
<dbReference type="InterPro" id="IPR006847">
    <property type="entry name" value="IF2_N"/>
</dbReference>
<evidence type="ECO:0000256" key="2">
    <source>
        <dbReference type="ARBA" id="ARBA00020675"/>
    </source>
</evidence>
<dbReference type="InterPro" id="IPR009061">
    <property type="entry name" value="DNA-bd_dom_put_sf"/>
</dbReference>
<dbReference type="CDD" id="cd01887">
    <property type="entry name" value="IF2_eIF5B"/>
    <property type="match status" value="1"/>
</dbReference>
<dbReference type="Pfam" id="PF04760">
    <property type="entry name" value="IF2_N"/>
    <property type="match status" value="2"/>
</dbReference>
<keyword evidence="4 8" id="KW-0396">Initiation factor</keyword>
<evidence type="ECO:0000256" key="4">
    <source>
        <dbReference type="ARBA" id="ARBA00022540"/>
    </source>
</evidence>
<comment type="caution">
    <text evidence="12">The sequence shown here is derived from an EMBL/GenBank/DDBJ whole genome shotgun (WGS) entry which is preliminary data.</text>
</comment>
<evidence type="ECO:0000313" key="13">
    <source>
        <dbReference type="Proteomes" id="UP000235005"/>
    </source>
</evidence>
<dbReference type="InterPro" id="IPR023115">
    <property type="entry name" value="TIF_IF2_dom3"/>
</dbReference>
<dbReference type="SUPFAM" id="SSF52540">
    <property type="entry name" value="P-loop containing nucleoside triphosphate hydrolases"/>
    <property type="match status" value="1"/>
</dbReference>
<reference evidence="12 13" key="1">
    <citation type="submission" date="2018-01" db="EMBL/GenBank/DDBJ databases">
        <title>The draft genome sequence of Halioglobus lutimaris HF004.</title>
        <authorList>
            <person name="Du Z.-J."/>
            <person name="Shi M.-J."/>
        </authorList>
    </citation>
    <scope>NUCLEOTIDE SEQUENCE [LARGE SCALE GENOMIC DNA]</scope>
    <source>
        <strain evidence="12 13">HF004</strain>
    </source>
</reference>
<dbReference type="CDD" id="cd03702">
    <property type="entry name" value="IF2_mtIF2_II"/>
    <property type="match status" value="1"/>
</dbReference>
<dbReference type="FunFam" id="3.40.50.10050:FF:000001">
    <property type="entry name" value="Translation initiation factor IF-2"/>
    <property type="match status" value="1"/>
</dbReference>
<feature type="compositionally biased region" description="Basic and acidic residues" evidence="10">
    <location>
        <begin position="182"/>
        <end position="207"/>
    </location>
</feature>
<dbReference type="GO" id="GO:0003743">
    <property type="term" value="F:translation initiation factor activity"/>
    <property type="evidence" value="ECO:0007669"/>
    <property type="project" value="UniProtKB-UniRule"/>
</dbReference>
<comment type="function">
    <text evidence="8 9">One of the essential components for the initiation of protein synthesis. Protects formylmethionyl-tRNA from spontaneous hydrolysis and promotes its binding to the 30S ribosomal subunits. Also involved in the hydrolysis of GTP during the formation of the 70S ribosomal complex.</text>
</comment>
<dbReference type="PROSITE" id="PS01176">
    <property type="entry name" value="IF2"/>
    <property type="match status" value="1"/>
</dbReference>
<dbReference type="Gene3D" id="3.40.50.10050">
    <property type="entry name" value="Translation initiation factor IF- 2, domain 3"/>
    <property type="match status" value="1"/>
</dbReference>
<evidence type="ECO:0000313" key="12">
    <source>
        <dbReference type="EMBL" id="PLW67906.1"/>
    </source>
</evidence>
<dbReference type="FunFam" id="3.40.50.300:FF:000019">
    <property type="entry name" value="Translation initiation factor IF-2"/>
    <property type="match status" value="1"/>
</dbReference>
<dbReference type="PANTHER" id="PTHR43381">
    <property type="entry name" value="TRANSLATION INITIATION FACTOR IF-2-RELATED"/>
    <property type="match status" value="1"/>
</dbReference>
<dbReference type="InterPro" id="IPR013575">
    <property type="entry name" value="IF2_assoc_dom_bac"/>
</dbReference>
<feature type="binding site" evidence="8">
    <location>
        <begin position="400"/>
        <end position="407"/>
    </location>
    <ligand>
        <name>GTP</name>
        <dbReference type="ChEBI" id="CHEBI:37565"/>
    </ligand>
</feature>
<dbReference type="CDD" id="cd03692">
    <property type="entry name" value="mtIF2_IVc"/>
    <property type="match status" value="1"/>
</dbReference>
<dbReference type="PANTHER" id="PTHR43381:SF5">
    <property type="entry name" value="TR-TYPE G DOMAIN-CONTAINING PROTEIN"/>
    <property type="match status" value="1"/>
</dbReference>
<dbReference type="InterPro" id="IPR036925">
    <property type="entry name" value="TIF_IF2_dom3_sf"/>
</dbReference>
<dbReference type="EMBL" id="PKUS01000022">
    <property type="protein sequence ID" value="PLW67906.1"/>
    <property type="molecule type" value="Genomic_DNA"/>
</dbReference>
<dbReference type="FunFam" id="2.40.30.10:FF:000008">
    <property type="entry name" value="Translation initiation factor IF-2"/>
    <property type="match status" value="1"/>
</dbReference>
<dbReference type="GO" id="GO:0005525">
    <property type="term" value="F:GTP binding"/>
    <property type="evidence" value="ECO:0007669"/>
    <property type="project" value="UniProtKB-KW"/>
</dbReference>
<feature type="region of interest" description="G-domain" evidence="8">
    <location>
        <begin position="394"/>
        <end position="542"/>
    </location>
</feature>
<dbReference type="SUPFAM" id="SSF50447">
    <property type="entry name" value="Translation proteins"/>
    <property type="match status" value="2"/>
</dbReference>
<keyword evidence="13" id="KW-1185">Reference proteome</keyword>
<feature type="compositionally biased region" description="Basic residues" evidence="10">
    <location>
        <begin position="278"/>
        <end position="287"/>
    </location>
</feature>
<dbReference type="HAMAP" id="MF_00100_B">
    <property type="entry name" value="IF_2_B"/>
    <property type="match status" value="1"/>
</dbReference>
<dbReference type="SUPFAM" id="SSF46955">
    <property type="entry name" value="Putative DNA-binding domain"/>
    <property type="match status" value="1"/>
</dbReference>
<dbReference type="GO" id="GO:0003924">
    <property type="term" value="F:GTPase activity"/>
    <property type="evidence" value="ECO:0007669"/>
    <property type="project" value="UniProtKB-UniRule"/>
</dbReference>
<evidence type="ECO:0000256" key="7">
    <source>
        <dbReference type="ARBA" id="ARBA00023134"/>
    </source>
</evidence>
<feature type="compositionally biased region" description="Basic and acidic residues" evidence="10">
    <location>
        <begin position="288"/>
        <end position="299"/>
    </location>
</feature>
<feature type="binding site" evidence="8">
    <location>
        <begin position="446"/>
        <end position="450"/>
    </location>
    <ligand>
        <name>GTP</name>
        <dbReference type="ChEBI" id="CHEBI:37565"/>
    </ligand>
</feature>
<dbReference type="NCBIfam" id="TIGR00487">
    <property type="entry name" value="IF-2"/>
    <property type="match status" value="1"/>
</dbReference>
<proteinExistence type="inferred from homology"/>
<dbReference type="InterPro" id="IPR000795">
    <property type="entry name" value="T_Tr_GTP-bd_dom"/>
</dbReference>
<dbReference type="InterPro" id="IPR000178">
    <property type="entry name" value="TF_IF2_bacterial-like"/>
</dbReference>
<dbReference type="InterPro" id="IPR044145">
    <property type="entry name" value="IF2_II"/>
</dbReference>
<accession>A0A2N5X0C2</accession>
<dbReference type="RefSeq" id="WP_101518487.1">
    <property type="nucleotide sequence ID" value="NZ_PKUS01000022.1"/>
</dbReference>
<feature type="compositionally biased region" description="Acidic residues" evidence="10">
    <location>
        <begin position="153"/>
        <end position="164"/>
    </location>
</feature>
<protein>
    <recommendedName>
        <fullName evidence="2 8">Translation initiation factor IF-2</fullName>
    </recommendedName>
</protein>
<dbReference type="InterPro" id="IPR053905">
    <property type="entry name" value="EF-G-like_DII"/>
</dbReference>
<keyword evidence="6 8" id="KW-0648">Protein biosynthesis</keyword>
<evidence type="ECO:0000256" key="8">
    <source>
        <dbReference type="HAMAP-Rule" id="MF_00100"/>
    </source>
</evidence>
<feature type="binding site" evidence="8">
    <location>
        <begin position="500"/>
        <end position="503"/>
    </location>
    <ligand>
        <name>GTP</name>
        <dbReference type="ChEBI" id="CHEBI:37565"/>
    </ligand>
</feature>
<name>A0A2N5X0C2_9GAMM</name>